<name>A0A1I4DDA5_9RHOB</name>
<reference evidence="2" key="1">
    <citation type="submission" date="2016-10" db="EMBL/GenBank/DDBJ databases">
        <authorList>
            <person name="Varghese N."/>
            <person name="Submissions S."/>
        </authorList>
    </citation>
    <scope>NUCLEOTIDE SEQUENCE [LARGE SCALE GENOMIC DNA]</scope>
    <source>
        <strain evidence="2">DSM 28453</strain>
    </source>
</reference>
<sequence length="218" mass="24626">MKFPIPISNFEMPAPQRSPYQIQDVQLPWDQYHPNLVDGEGQSFAEIWPFIYNHPPVPNPMVVRFRGYWNLLKSTGYPQDAEYKIQQIETTSTTTSHTASLDAKLSGAAKGLSGEISGSVTAETTVTVVEEQSSSKSFKVPRGQFFRYVSWQWCVDYAFIFPDQPDKLMYYNQIATSLRNGKNASCTIGVPYWVTCKTDQTHTQNIIYNSETGAVIST</sequence>
<dbReference type="Proteomes" id="UP000198851">
    <property type="component" value="Unassembled WGS sequence"/>
</dbReference>
<dbReference type="RefSeq" id="WP_093323014.1">
    <property type="nucleotide sequence ID" value="NZ_FOSZ01000003.1"/>
</dbReference>
<protein>
    <submittedName>
        <fullName evidence="1">Uncharacterized protein</fullName>
    </submittedName>
</protein>
<accession>A0A1I4DDA5</accession>
<keyword evidence="2" id="KW-1185">Reference proteome</keyword>
<proteinExistence type="predicted"/>
<dbReference type="AlphaFoldDB" id="A0A1I4DDA5"/>
<dbReference type="EMBL" id="FOSZ01000003">
    <property type="protein sequence ID" value="SFK91472.1"/>
    <property type="molecule type" value="Genomic_DNA"/>
</dbReference>
<gene>
    <name evidence="1" type="ORF">SAMN04488036_10396</name>
</gene>
<evidence type="ECO:0000313" key="2">
    <source>
        <dbReference type="Proteomes" id="UP000198851"/>
    </source>
</evidence>
<evidence type="ECO:0000313" key="1">
    <source>
        <dbReference type="EMBL" id="SFK91472.1"/>
    </source>
</evidence>
<organism evidence="1 2">
    <name type="scientific">Shimia haliotis</name>
    <dbReference type="NCBI Taxonomy" id="1280847"/>
    <lineage>
        <taxon>Bacteria</taxon>
        <taxon>Pseudomonadati</taxon>
        <taxon>Pseudomonadota</taxon>
        <taxon>Alphaproteobacteria</taxon>
        <taxon>Rhodobacterales</taxon>
        <taxon>Roseobacteraceae</taxon>
    </lineage>
</organism>